<proteinExistence type="inferred from homology"/>
<sequence>MEIVDEKDKVAVAQGQFHTSSGSDAEHIKSDSSNILQGPVDFKSVAAEPVDNIFSQGGNNYRTLRRKDTILVMFTNQIGLGILSLPSILKTMGMVPGIIALIGIGAMSWYTAYQLLQFYRRHPHVVNIVDMCRVVGGRPFEIAAGIMLMIQLLFTAASAVVTMSIAFNTLSDHATCTVTFITVASLVCCMLGLPRTMKFVSLSGVPNAVSVIAAAMIVIVSLGVSGPVAAPDDWHREIKIVGNPTFSEGLTACLKIVFAYASNMVFVTYMAEMVDPDKDFNYCLTWLEGGSMVFYTGIAIILYCLGGEYTTSPILGTAATIPAKVAYGVVLPAVTSTGMSIGHTGCKYVYVSIMRQRNAVDQLTANTFTSWSTWVFCVTSFWIITFIISNVIPIFDSILSISSATTVGWLTYGFSAIFWLHSNWDAKFNGWKKTGVTVNDLFINGAGLWAAVTGLIDSFNSEDSSISGVFSCGSNAQF</sequence>
<feature type="transmembrane region" description="Helical" evidence="6">
    <location>
        <begin position="205"/>
        <end position="229"/>
    </location>
</feature>
<name>A0A9P8W6N3_9HYPO</name>
<dbReference type="GO" id="GO:0016020">
    <property type="term" value="C:membrane"/>
    <property type="evidence" value="ECO:0007669"/>
    <property type="project" value="UniProtKB-SubCell"/>
</dbReference>
<reference evidence="8 9" key="1">
    <citation type="journal article" date="2021" name="Nat. Commun.">
        <title>Genetic determinants of endophytism in the Arabidopsis root mycobiome.</title>
        <authorList>
            <person name="Mesny F."/>
            <person name="Miyauchi S."/>
            <person name="Thiergart T."/>
            <person name="Pickel B."/>
            <person name="Atanasova L."/>
            <person name="Karlsson M."/>
            <person name="Huettel B."/>
            <person name="Barry K.W."/>
            <person name="Haridas S."/>
            <person name="Chen C."/>
            <person name="Bauer D."/>
            <person name="Andreopoulos W."/>
            <person name="Pangilinan J."/>
            <person name="LaButti K."/>
            <person name="Riley R."/>
            <person name="Lipzen A."/>
            <person name="Clum A."/>
            <person name="Drula E."/>
            <person name="Henrissat B."/>
            <person name="Kohler A."/>
            <person name="Grigoriev I.V."/>
            <person name="Martin F.M."/>
            <person name="Hacquard S."/>
        </authorList>
    </citation>
    <scope>NUCLEOTIDE SEQUENCE [LARGE SCALE GENOMIC DNA]</scope>
    <source>
        <strain evidence="8 9">MPI-CAGE-CH-0241</strain>
    </source>
</reference>
<feature type="transmembrane region" description="Helical" evidence="6">
    <location>
        <begin position="249"/>
        <end position="271"/>
    </location>
</feature>
<evidence type="ECO:0000256" key="5">
    <source>
        <dbReference type="ARBA" id="ARBA00023136"/>
    </source>
</evidence>
<evidence type="ECO:0000256" key="1">
    <source>
        <dbReference type="ARBA" id="ARBA00004141"/>
    </source>
</evidence>
<dbReference type="Proteomes" id="UP000777438">
    <property type="component" value="Unassembled WGS sequence"/>
</dbReference>
<gene>
    <name evidence="8" type="ORF">B0T10DRAFT_528201</name>
</gene>
<dbReference type="GO" id="GO:0015179">
    <property type="term" value="F:L-amino acid transmembrane transporter activity"/>
    <property type="evidence" value="ECO:0007669"/>
    <property type="project" value="TreeGrafter"/>
</dbReference>
<evidence type="ECO:0000256" key="4">
    <source>
        <dbReference type="ARBA" id="ARBA00022989"/>
    </source>
</evidence>
<dbReference type="PANTHER" id="PTHR22950:SF479">
    <property type="entry name" value="AMINO ACID TRANSPORTER (EUROFUNG)-RELATED"/>
    <property type="match status" value="1"/>
</dbReference>
<dbReference type="Pfam" id="PF01490">
    <property type="entry name" value="Aa_trans"/>
    <property type="match status" value="1"/>
</dbReference>
<feature type="transmembrane region" description="Helical" evidence="6">
    <location>
        <begin position="398"/>
        <end position="420"/>
    </location>
</feature>
<evidence type="ECO:0000313" key="8">
    <source>
        <dbReference type="EMBL" id="KAH6892413.1"/>
    </source>
</evidence>
<dbReference type="Gene3D" id="1.20.1740.10">
    <property type="entry name" value="Amino acid/polyamine transporter I"/>
    <property type="match status" value="1"/>
</dbReference>
<keyword evidence="9" id="KW-1185">Reference proteome</keyword>
<feature type="transmembrane region" description="Helical" evidence="6">
    <location>
        <begin position="142"/>
        <end position="167"/>
    </location>
</feature>
<comment type="similarity">
    <text evidence="2">Belongs to the amino acid/polyamine transporter 2 family.</text>
</comment>
<dbReference type="EMBL" id="JAGPYM010000007">
    <property type="protein sequence ID" value="KAH6892413.1"/>
    <property type="molecule type" value="Genomic_DNA"/>
</dbReference>
<accession>A0A9P8W6N3</accession>
<evidence type="ECO:0000313" key="9">
    <source>
        <dbReference type="Proteomes" id="UP000777438"/>
    </source>
</evidence>
<dbReference type="AlphaFoldDB" id="A0A9P8W6N3"/>
<evidence type="ECO:0000256" key="6">
    <source>
        <dbReference type="SAM" id="Phobius"/>
    </source>
</evidence>
<feature type="transmembrane region" description="Helical" evidence="6">
    <location>
        <begin position="283"/>
        <end position="305"/>
    </location>
</feature>
<organism evidence="8 9">
    <name type="scientific">Thelonectria olida</name>
    <dbReference type="NCBI Taxonomy" id="1576542"/>
    <lineage>
        <taxon>Eukaryota</taxon>
        <taxon>Fungi</taxon>
        <taxon>Dikarya</taxon>
        <taxon>Ascomycota</taxon>
        <taxon>Pezizomycotina</taxon>
        <taxon>Sordariomycetes</taxon>
        <taxon>Hypocreomycetidae</taxon>
        <taxon>Hypocreales</taxon>
        <taxon>Nectriaceae</taxon>
        <taxon>Thelonectria</taxon>
    </lineage>
</organism>
<feature type="transmembrane region" description="Helical" evidence="6">
    <location>
        <begin position="325"/>
        <end position="350"/>
    </location>
</feature>
<evidence type="ECO:0000259" key="7">
    <source>
        <dbReference type="Pfam" id="PF01490"/>
    </source>
</evidence>
<feature type="transmembrane region" description="Helical" evidence="6">
    <location>
        <begin position="70"/>
        <end position="89"/>
    </location>
</feature>
<feature type="transmembrane region" description="Helical" evidence="6">
    <location>
        <begin position="371"/>
        <end position="392"/>
    </location>
</feature>
<feature type="domain" description="Amino acid transporter transmembrane" evidence="7">
    <location>
        <begin position="68"/>
        <end position="454"/>
    </location>
</feature>
<protein>
    <submittedName>
        <fullName evidence="8">Transmembrane amino acid transporter protein-domain-containing protein</fullName>
    </submittedName>
</protein>
<evidence type="ECO:0000256" key="2">
    <source>
        <dbReference type="ARBA" id="ARBA00008066"/>
    </source>
</evidence>
<comment type="caution">
    <text evidence="8">The sequence shown here is derived from an EMBL/GenBank/DDBJ whole genome shotgun (WGS) entry which is preliminary data.</text>
</comment>
<dbReference type="InterPro" id="IPR013057">
    <property type="entry name" value="AA_transpt_TM"/>
</dbReference>
<keyword evidence="4 6" id="KW-1133">Transmembrane helix</keyword>
<feature type="transmembrane region" description="Helical" evidence="6">
    <location>
        <begin position="95"/>
        <end position="113"/>
    </location>
</feature>
<dbReference type="OrthoDB" id="294730at2759"/>
<keyword evidence="5 6" id="KW-0472">Membrane</keyword>
<comment type="subcellular location">
    <subcellularLocation>
        <location evidence="1">Membrane</location>
        <topology evidence="1">Multi-pass membrane protein</topology>
    </subcellularLocation>
</comment>
<feature type="transmembrane region" description="Helical" evidence="6">
    <location>
        <begin position="173"/>
        <end position="193"/>
    </location>
</feature>
<keyword evidence="3 6" id="KW-0812">Transmembrane</keyword>
<dbReference type="PANTHER" id="PTHR22950">
    <property type="entry name" value="AMINO ACID TRANSPORTER"/>
    <property type="match status" value="1"/>
</dbReference>
<evidence type="ECO:0000256" key="3">
    <source>
        <dbReference type="ARBA" id="ARBA00022692"/>
    </source>
</evidence>